<keyword evidence="4" id="KW-1185">Reference proteome</keyword>
<dbReference type="InterPro" id="IPR043751">
    <property type="entry name" value="DUF5696"/>
</dbReference>
<comment type="caution">
    <text evidence="3">The sequence shown here is derived from an EMBL/GenBank/DDBJ whole genome shotgun (WGS) entry which is preliminary data.</text>
</comment>
<keyword evidence="2" id="KW-0472">Membrane</keyword>
<sequence>MAKRKKLYAVLASIAVVGVGTGFYVMLTKGAPAVNVAAYVGEAPALSAATEVKFLPGSAVAGMKLAAETDALAMYFHEETSELAVVDKKSGKVWRSNPESRNEDAKASPVEKERLSSQVTVNYRDRIGTLNTFTNYAHSITNKQFKVETIEGGLRLTYTIGDMSLGIDALPKYISKQRMEEKVLSQLDDQTKVTINRAYLPSDTKPDVLERLDTAVGRPLVLQRVLDAFAKAGYTEEDLAFDNEENGIGAGGEEKPNFVVVLEYRLDGDSLVVNVPAGQITESEGFKIRNVELLNFFGAAGTDEQGYMLVPDGSGGLIHLNNGKSNAEVYAQRIYGDDYNDNSGRRGQVAESARLPIFGLKSGDNAWFAQIEKGEAIANVTADIGGRQNSYNNIHASFALRGEDELELYKGNEVDEIQLLSEARYTGEIQVRYEFLHGTEASYAGMAKIYRERLAEEGHLTPIEAANEEGLPFFVDVLGAIDKRKSFLGVPYKGLLPMTTVEQAGEIADALDAEGISNVQMRYLGWFNGGMKHSVPAGVDMEGKLGNKSELGLLAEKLEAAGGRLYPDTAMQHVLSDSYSFKPAADAARFITREQASRTPYNRAFNSMDYDLGIYWLLSPAKLPYFVDRFMDGYEDYKIDSVSLRDLGDLLHADYRADRVIFRETAKNIVTEQLGKLEQQFPNMLLTGGNAYALPYADKLVNVPMEDSGFNIVDETVPFYQMVLHGYVDYAGSPLNLSDEQDLQYQLLRSVEYGAAPHFLWTHESSSQLKFTAYDTLFSTEYTSWIDDAASMYAKANEALGRLRTKPITDRIVHQEGVVEVRYGSGGSVYVNYTDKPVTVNGTAVEANNFTVRSEEH</sequence>
<keyword evidence="2" id="KW-0812">Transmembrane</keyword>
<evidence type="ECO:0000313" key="3">
    <source>
        <dbReference type="EMBL" id="MBB3114634.1"/>
    </source>
</evidence>
<organism evidence="3 4">
    <name type="scientific">Paenibacillus phyllosphaerae</name>
    <dbReference type="NCBI Taxonomy" id="274593"/>
    <lineage>
        <taxon>Bacteria</taxon>
        <taxon>Bacillati</taxon>
        <taxon>Bacillota</taxon>
        <taxon>Bacilli</taxon>
        <taxon>Bacillales</taxon>
        <taxon>Paenibacillaceae</taxon>
        <taxon>Paenibacillus</taxon>
    </lineage>
</organism>
<gene>
    <name evidence="3" type="ORF">FHS18_006772</name>
</gene>
<evidence type="ECO:0000256" key="2">
    <source>
        <dbReference type="SAM" id="Phobius"/>
    </source>
</evidence>
<proteinExistence type="predicted"/>
<dbReference type="EMBL" id="JACHXK010000037">
    <property type="protein sequence ID" value="MBB3114634.1"/>
    <property type="molecule type" value="Genomic_DNA"/>
</dbReference>
<dbReference type="RefSeq" id="WP_183604663.1">
    <property type="nucleotide sequence ID" value="NZ_JACHXK010000037.1"/>
</dbReference>
<name>A0A7W5B579_9BACL</name>
<feature type="compositionally biased region" description="Basic and acidic residues" evidence="1">
    <location>
        <begin position="98"/>
        <end position="113"/>
    </location>
</feature>
<protein>
    <submittedName>
        <fullName evidence="3">Uncharacterized protein</fullName>
    </submittedName>
</protein>
<feature type="region of interest" description="Disordered" evidence="1">
    <location>
        <begin position="92"/>
        <end position="113"/>
    </location>
</feature>
<evidence type="ECO:0000256" key="1">
    <source>
        <dbReference type="SAM" id="MobiDB-lite"/>
    </source>
</evidence>
<reference evidence="3 4" key="1">
    <citation type="submission" date="2020-08" db="EMBL/GenBank/DDBJ databases">
        <title>Genomic Encyclopedia of Type Strains, Phase III (KMG-III): the genomes of soil and plant-associated and newly described type strains.</title>
        <authorList>
            <person name="Whitman W."/>
        </authorList>
    </citation>
    <scope>NUCLEOTIDE SEQUENCE [LARGE SCALE GENOMIC DNA]</scope>
    <source>
        <strain evidence="3 4">CECT 5862</strain>
    </source>
</reference>
<evidence type="ECO:0000313" key="4">
    <source>
        <dbReference type="Proteomes" id="UP000570361"/>
    </source>
</evidence>
<keyword evidence="2" id="KW-1133">Transmembrane helix</keyword>
<accession>A0A7W5B579</accession>
<dbReference type="Pfam" id="PF18952">
    <property type="entry name" value="DUF5696"/>
    <property type="match status" value="1"/>
</dbReference>
<dbReference type="Proteomes" id="UP000570361">
    <property type="component" value="Unassembled WGS sequence"/>
</dbReference>
<dbReference type="AlphaFoldDB" id="A0A7W5B579"/>
<feature type="transmembrane region" description="Helical" evidence="2">
    <location>
        <begin position="7"/>
        <end position="27"/>
    </location>
</feature>